<dbReference type="InterPro" id="IPR033399">
    <property type="entry name" value="TP_0789-like"/>
</dbReference>
<dbReference type="RefSeq" id="WP_271435018.1">
    <property type="nucleotide sequence ID" value="NZ_CP073355.1"/>
</dbReference>
<dbReference type="InterPro" id="IPR052944">
    <property type="entry name" value="Sporulation_related"/>
</dbReference>
<feature type="domain" description="Uncharacterized protein TP-0789" evidence="1">
    <location>
        <begin position="63"/>
        <end position="242"/>
    </location>
</feature>
<keyword evidence="2" id="KW-0449">Lipoprotein</keyword>
<keyword evidence="3" id="KW-1185">Reference proteome</keyword>
<evidence type="ECO:0000313" key="3">
    <source>
        <dbReference type="Proteomes" id="UP001056539"/>
    </source>
</evidence>
<reference evidence="2" key="1">
    <citation type="submission" date="2021-04" db="EMBL/GenBank/DDBJ databases">
        <authorList>
            <person name="Postec A."/>
        </authorList>
    </citation>
    <scope>NUCLEOTIDE SEQUENCE</scope>
    <source>
        <strain evidence="2">F1F22</strain>
    </source>
</reference>
<protein>
    <submittedName>
        <fullName evidence="2">Outer membrane lipoprotein-sorting protein</fullName>
    </submittedName>
</protein>
<dbReference type="CDD" id="cd16329">
    <property type="entry name" value="LolA_like"/>
    <property type="match status" value="1"/>
</dbReference>
<evidence type="ECO:0000259" key="1">
    <source>
        <dbReference type="Pfam" id="PF17131"/>
    </source>
</evidence>
<dbReference type="Gene3D" id="2.50.20.10">
    <property type="entry name" value="Lipoprotein localisation LolA/LolB/LppX"/>
    <property type="match status" value="1"/>
</dbReference>
<dbReference type="Proteomes" id="UP001056539">
    <property type="component" value="Chromosome"/>
</dbReference>
<dbReference type="Pfam" id="PF17131">
    <property type="entry name" value="LolA_like"/>
    <property type="match status" value="1"/>
</dbReference>
<dbReference type="EMBL" id="CP073355">
    <property type="protein sequence ID" value="URA09886.1"/>
    <property type="molecule type" value="Genomic_DNA"/>
</dbReference>
<dbReference type="PANTHER" id="PTHR37507">
    <property type="entry name" value="SPORULATION PROTEIN YDCC"/>
    <property type="match status" value="1"/>
</dbReference>
<organism evidence="2 3">
    <name type="scientific">Thermospira aquatica</name>
    <dbReference type="NCBI Taxonomy" id="2828656"/>
    <lineage>
        <taxon>Bacteria</taxon>
        <taxon>Pseudomonadati</taxon>
        <taxon>Spirochaetota</taxon>
        <taxon>Spirochaetia</taxon>
        <taxon>Brevinematales</taxon>
        <taxon>Thermospiraceae</taxon>
        <taxon>Thermospira</taxon>
    </lineage>
</organism>
<gene>
    <name evidence="2" type="ORF">KDW03_10430</name>
</gene>
<name>A0AAX3BDD7_9SPIR</name>
<evidence type="ECO:0000313" key="2">
    <source>
        <dbReference type="EMBL" id="URA09886.1"/>
    </source>
</evidence>
<dbReference type="PANTHER" id="PTHR37507:SF2">
    <property type="entry name" value="SPORULATION PROTEIN YDCC"/>
    <property type="match status" value="1"/>
</dbReference>
<reference evidence="2" key="2">
    <citation type="submission" date="2022-06" db="EMBL/GenBank/DDBJ databases">
        <title>Thermospira aquatica gen. nov., sp. nov.</title>
        <authorList>
            <person name="Ben Ali Gam Z."/>
            <person name="Labat M."/>
        </authorList>
    </citation>
    <scope>NUCLEOTIDE SEQUENCE</scope>
    <source>
        <strain evidence="2">F1F22</strain>
    </source>
</reference>
<dbReference type="AlphaFoldDB" id="A0AAX3BDD7"/>
<proteinExistence type="predicted"/>
<sequence length="242" mass="28155">MKQLLKILLLCGVSFGFALTGEEILRKVDKQLNFASAILSMRMEIYLPNQPVRIKRMKSWIKNDNAYVEFLNKEDKNTRYLKLKKQMWVYDGEENNTFLISGHLLKQGMMGSDVSYEDALEADDVYEKYTIQLLGEEKYGEYDCYVVELVAKVKEVAYHRRKMWVDKATFVPVREERYALSGKLLKVQETSSITSVGGRWYGVVTTVSDQLRKNTKTVVVIEEAAFDVPVSDTYFTRRHLER</sequence>
<accession>A0AAX3BDD7</accession>
<dbReference type="KEGG" id="taqu:KDW03_10430"/>